<sequence length="60" mass="6521">MALLGGPGEVALSGDRDKVLQLTEEHPHLLGTRAPVSLRLPLLDRHDGQPGYRDDVCYDG</sequence>
<evidence type="ECO:0000313" key="1">
    <source>
        <dbReference type="EMBL" id="BBX98823.1"/>
    </source>
</evidence>
<dbReference type="EMBL" id="AP022581">
    <property type="protein sequence ID" value="BBX98823.1"/>
    <property type="molecule type" value="Genomic_DNA"/>
</dbReference>
<dbReference type="AlphaFoldDB" id="A0A7I7NRB8"/>
<evidence type="ECO:0000313" key="2">
    <source>
        <dbReference type="Proteomes" id="UP000466396"/>
    </source>
</evidence>
<gene>
    <name evidence="1" type="ORF">MLAC_41170</name>
</gene>
<proteinExistence type="predicted"/>
<dbReference type="KEGG" id="mlj:MLAC_41170"/>
<keyword evidence="2" id="KW-1185">Reference proteome</keyword>
<dbReference type="Proteomes" id="UP000466396">
    <property type="component" value="Chromosome"/>
</dbReference>
<organism evidence="1 2">
    <name type="scientific">Mycobacterium lacus</name>
    <dbReference type="NCBI Taxonomy" id="169765"/>
    <lineage>
        <taxon>Bacteria</taxon>
        <taxon>Bacillati</taxon>
        <taxon>Actinomycetota</taxon>
        <taxon>Actinomycetes</taxon>
        <taxon>Mycobacteriales</taxon>
        <taxon>Mycobacteriaceae</taxon>
        <taxon>Mycobacterium</taxon>
    </lineage>
</organism>
<name>A0A7I7NRB8_9MYCO</name>
<reference evidence="1 2" key="1">
    <citation type="journal article" date="2019" name="Emerg. Microbes Infect.">
        <title>Comprehensive subspecies identification of 175 nontuberculous mycobacteria species based on 7547 genomic profiles.</title>
        <authorList>
            <person name="Matsumoto Y."/>
            <person name="Kinjo T."/>
            <person name="Motooka D."/>
            <person name="Nabeya D."/>
            <person name="Jung N."/>
            <person name="Uechi K."/>
            <person name="Horii T."/>
            <person name="Iida T."/>
            <person name="Fujita J."/>
            <person name="Nakamura S."/>
        </authorList>
    </citation>
    <scope>NUCLEOTIDE SEQUENCE [LARGE SCALE GENOMIC DNA]</scope>
    <source>
        <strain evidence="1 2">JCM 15657</strain>
    </source>
</reference>
<accession>A0A7I7NRB8</accession>
<protein>
    <submittedName>
        <fullName evidence="1">Uncharacterized protein</fullName>
    </submittedName>
</protein>